<evidence type="ECO:0008006" key="4">
    <source>
        <dbReference type="Google" id="ProtNLM"/>
    </source>
</evidence>
<evidence type="ECO:0000256" key="1">
    <source>
        <dbReference type="SAM" id="SignalP"/>
    </source>
</evidence>
<name>A0A238JR09_9RHOB</name>
<accession>A0A238JR09</accession>
<dbReference type="AlphaFoldDB" id="A0A238JR09"/>
<evidence type="ECO:0000313" key="3">
    <source>
        <dbReference type="Proteomes" id="UP000220836"/>
    </source>
</evidence>
<reference evidence="2 3" key="1">
    <citation type="submission" date="2017-05" db="EMBL/GenBank/DDBJ databases">
        <authorList>
            <person name="Song R."/>
            <person name="Chenine A.L."/>
            <person name="Ruprecht R.M."/>
        </authorList>
    </citation>
    <scope>NUCLEOTIDE SEQUENCE [LARGE SCALE GENOMIC DNA]</scope>
    <source>
        <strain evidence="2 3">CECT 8663</strain>
    </source>
</reference>
<evidence type="ECO:0000313" key="2">
    <source>
        <dbReference type="EMBL" id="SMX32617.1"/>
    </source>
</evidence>
<dbReference type="EMBL" id="FXYH01000001">
    <property type="protein sequence ID" value="SMX32617.1"/>
    <property type="molecule type" value="Genomic_DNA"/>
</dbReference>
<keyword evidence="1" id="KW-0732">Signal</keyword>
<dbReference type="RefSeq" id="WP_141467914.1">
    <property type="nucleotide sequence ID" value="NZ_FXYH01000001.1"/>
</dbReference>
<dbReference type="OrthoDB" id="7987888at2"/>
<dbReference type="Proteomes" id="UP000220836">
    <property type="component" value="Unassembled WGS sequence"/>
</dbReference>
<gene>
    <name evidence="2" type="ORF">PEV8663_00073</name>
</gene>
<proteinExistence type="predicted"/>
<protein>
    <recommendedName>
        <fullName evidence="4">DUF2147 domain-containing protein</fullName>
    </recommendedName>
</protein>
<keyword evidence="3" id="KW-1185">Reference proteome</keyword>
<organism evidence="2 3">
    <name type="scientific">Pelagimonas varians</name>
    <dbReference type="NCBI Taxonomy" id="696760"/>
    <lineage>
        <taxon>Bacteria</taxon>
        <taxon>Pseudomonadati</taxon>
        <taxon>Pseudomonadota</taxon>
        <taxon>Alphaproteobacteria</taxon>
        <taxon>Rhodobacterales</taxon>
        <taxon>Roseobacteraceae</taxon>
        <taxon>Pelagimonas</taxon>
    </lineage>
</organism>
<sequence length="180" mass="20076">MRKLILWGAMALGAGPVCALEDGVNGVWLQAQDGARIKIAAINVTGDAYDVQMQDDAFGEYFLSMRPFKCVEGPEMLWCHVPYPYEIKRDVSTEATDLEYDFLFLWKPAGSYGIDMWNGVYYELESDGNGLVGTLHEMDMNVLSVPPEDGNLRPLLPKHLEPGDPDSHWLPKLVIGPQSD</sequence>
<feature type="chain" id="PRO_5012308463" description="DUF2147 domain-containing protein" evidence="1">
    <location>
        <begin position="20"/>
        <end position="180"/>
    </location>
</feature>
<feature type="signal peptide" evidence="1">
    <location>
        <begin position="1"/>
        <end position="19"/>
    </location>
</feature>